<dbReference type="GeneID" id="68573214"/>
<dbReference type="InterPro" id="IPR004843">
    <property type="entry name" value="Calcineurin-like_PHP"/>
</dbReference>
<dbReference type="Pfam" id="PF00149">
    <property type="entry name" value="Metallophos"/>
    <property type="match status" value="1"/>
</dbReference>
<evidence type="ECO:0000256" key="1">
    <source>
        <dbReference type="ARBA" id="ARBA00022723"/>
    </source>
</evidence>
<name>A0AAV3T2C3_9EURY</name>
<protein>
    <recommendedName>
        <fullName evidence="5">Calcineurin-like phosphoesterase domain-containing protein</fullName>
    </recommendedName>
</protein>
<dbReference type="InterPro" id="IPR050884">
    <property type="entry name" value="CNP_phosphodiesterase-III"/>
</dbReference>
<sequence length="313" mass="34179">MTDTHAGSLMARFARPRSDTTTRFAVVADPHVSTEAAGTSKLFEHTETHFRAAVEDMAGRDLDAVLSPGDLTKDGELWNYETVDGILESLDVPFYAVPGNHDVRKDGDEHDTPSLDRFVEQYTPGSLPFRVDVGDVTVVGLNSSGGDDRLLDSHEGDVPEDQLDFLRDVLAEEETVFVLMHHNLPPTYDQLRSHRDEVEEEMEIPPITRNTDDLVEALSAGTDPVVLTGHLHLPAVATIDGIREVMSPTTCSFPQSYLIFEVGPDGTEVRLIPVADVTGLELAHNVRGGDSVTSRGLTSIAAARLARFPLVEE</sequence>
<evidence type="ECO:0000313" key="6">
    <source>
        <dbReference type="EMBL" id="GAA0656824.1"/>
    </source>
</evidence>
<evidence type="ECO:0000256" key="4">
    <source>
        <dbReference type="ARBA" id="ARBA00025742"/>
    </source>
</evidence>
<evidence type="ECO:0000256" key="2">
    <source>
        <dbReference type="ARBA" id="ARBA00022801"/>
    </source>
</evidence>
<dbReference type="RefSeq" id="WP_227259803.1">
    <property type="nucleotide sequence ID" value="NZ_BAAADU010000002.1"/>
</dbReference>
<dbReference type="GO" id="GO:0016787">
    <property type="term" value="F:hydrolase activity"/>
    <property type="evidence" value="ECO:0007669"/>
    <property type="project" value="UniProtKB-KW"/>
</dbReference>
<keyword evidence="3" id="KW-0408">Iron</keyword>
<dbReference type="Proteomes" id="UP001500194">
    <property type="component" value="Unassembled WGS sequence"/>
</dbReference>
<dbReference type="GO" id="GO:0046872">
    <property type="term" value="F:metal ion binding"/>
    <property type="evidence" value="ECO:0007669"/>
    <property type="project" value="UniProtKB-KW"/>
</dbReference>
<evidence type="ECO:0000259" key="5">
    <source>
        <dbReference type="Pfam" id="PF00149"/>
    </source>
</evidence>
<organism evidence="6 7">
    <name type="scientific">Salarchaeum japonicum</name>
    <dbReference type="NCBI Taxonomy" id="555573"/>
    <lineage>
        <taxon>Archaea</taxon>
        <taxon>Methanobacteriati</taxon>
        <taxon>Methanobacteriota</taxon>
        <taxon>Stenosarchaea group</taxon>
        <taxon>Halobacteria</taxon>
        <taxon>Halobacteriales</taxon>
        <taxon>Halobacteriaceae</taxon>
    </lineage>
</organism>
<dbReference type="InterPro" id="IPR029052">
    <property type="entry name" value="Metallo-depent_PP-like"/>
</dbReference>
<dbReference type="AlphaFoldDB" id="A0AAV3T2C3"/>
<gene>
    <name evidence="6" type="ORF">GCM10009019_21060</name>
</gene>
<proteinExistence type="inferred from homology"/>
<reference evidence="6 7" key="1">
    <citation type="journal article" date="2019" name="Int. J. Syst. Evol. Microbiol.">
        <title>The Global Catalogue of Microorganisms (GCM) 10K type strain sequencing project: providing services to taxonomists for standard genome sequencing and annotation.</title>
        <authorList>
            <consortium name="The Broad Institute Genomics Platform"/>
            <consortium name="The Broad Institute Genome Sequencing Center for Infectious Disease"/>
            <person name="Wu L."/>
            <person name="Ma J."/>
        </authorList>
    </citation>
    <scope>NUCLEOTIDE SEQUENCE [LARGE SCALE GENOMIC DNA]</scope>
    <source>
        <strain evidence="6 7">JCM 16327</strain>
    </source>
</reference>
<comment type="similarity">
    <text evidence="4">Belongs to the cyclic nucleotide phosphodiesterase class-III family.</text>
</comment>
<dbReference type="SUPFAM" id="SSF56300">
    <property type="entry name" value="Metallo-dependent phosphatases"/>
    <property type="match status" value="1"/>
</dbReference>
<accession>A0AAV3T2C3</accession>
<dbReference type="Gene3D" id="3.60.21.10">
    <property type="match status" value="1"/>
</dbReference>
<keyword evidence="1" id="KW-0479">Metal-binding</keyword>
<keyword evidence="2" id="KW-0378">Hydrolase</keyword>
<evidence type="ECO:0000256" key="3">
    <source>
        <dbReference type="ARBA" id="ARBA00023004"/>
    </source>
</evidence>
<evidence type="ECO:0000313" key="7">
    <source>
        <dbReference type="Proteomes" id="UP001500194"/>
    </source>
</evidence>
<dbReference type="PANTHER" id="PTHR42988:SF2">
    <property type="entry name" value="CYCLIC NUCLEOTIDE PHOSPHODIESTERASE CBUA0032-RELATED"/>
    <property type="match status" value="1"/>
</dbReference>
<comment type="caution">
    <text evidence="6">The sequence shown here is derived from an EMBL/GenBank/DDBJ whole genome shotgun (WGS) entry which is preliminary data.</text>
</comment>
<dbReference type="EMBL" id="BAAADU010000002">
    <property type="protein sequence ID" value="GAA0656824.1"/>
    <property type="molecule type" value="Genomic_DNA"/>
</dbReference>
<feature type="domain" description="Calcineurin-like phosphoesterase" evidence="5">
    <location>
        <begin position="23"/>
        <end position="233"/>
    </location>
</feature>
<dbReference type="PANTHER" id="PTHR42988">
    <property type="entry name" value="PHOSPHOHYDROLASE"/>
    <property type="match status" value="1"/>
</dbReference>
<keyword evidence="7" id="KW-1185">Reference proteome</keyword>